<accession>A0A5B7EF53</accession>
<name>A0A5B7EF53_PORTR</name>
<evidence type="ECO:0000256" key="1">
    <source>
        <dbReference type="SAM" id="MobiDB-lite"/>
    </source>
</evidence>
<proteinExistence type="predicted"/>
<dbReference type="EMBL" id="VSRR010002689">
    <property type="protein sequence ID" value="MPC32762.1"/>
    <property type="molecule type" value="Genomic_DNA"/>
</dbReference>
<protein>
    <submittedName>
        <fullName evidence="2">Uncharacterized protein</fullName>
    </submittedName>
</protein>
<dbReference type="AlphaFoldDB" id="A0A5B7EF53"/>
<feature type="region of interest" description="Disordered" evidence="1">
    <location>
        <begin position="68"/>
        <end position="88"/>
    </location>
</feature>
<gene>
    <name evidence="2" type="ORF">E2C01_026090</name>
</gene>
<feature type="compositionally biased region" description="Polar residues" evidence="1">
    <location>
        <begin position="77"/>
        <end position="88"/>
    </location>
</feature>
<evidence type="ECO:0000313" key="2">
    <source>
        <dbReference type="EMBL" id="MPC32762.1"/>
    </source>
</evidence>
<reference evidence="2 3" key="1">
    <citation type="submission" date="2019-05" db="EMBL/GenBank/DDBJ databases">
        <title>Another draft genome of Portunus trituberculatus and its Hox gene families provides insights of decapod evolution.</title>
        <authorList>
            <person name="Jeong J.-H."/>
            <person name="Song I."/>
            <person name="Kim S."/>
            <person name="Choi T."/>
            <person name="Kim D."/>
            <person name="Ryu S."/>
            <person name="Kim W."/>
        </authorList>
    </citation>
    <scope>NUCLEOTIDE SEQUENCE [LARGE SCALE GENOMIC DNA]</scope>
    <source>
        <tissue evidence="2">Muscle</tissue>
    </source>
</reference>
<evidence type="ECO:0000313" key="3">
    <source>
        <dbReference type="Proteomes" id="UP000324222"/>
    </source>
</evidence>
<dbReference type="OrthoDB" id="5814848at2759"/>
<comment type="caution">
    <text evidence="2">The sequence shown here is derived from an EMBL/GenBank/DDBJ whole genome shotgun (WGS) entry which is preliminary data.</text>
</comment>
<dbReference type="Proteomes" id="UP000324222">
    <property type="component" value="Unassembled WGS sequence"/>
</dbReference>
<sequence length="88" mass="9996">MEEKEEEEEEEEEKFNQHIIYEHSNSLPYSSVAGEWGVCWSERGCGLGSEERTVWCADARGRPLPPTLCKDADRPPNSRSCYTSCPGK</sequence>
<dbReference type="Pfam" id="PF19030">
    <property type="entry name" value="TSP1_ADAMTS"/>
    <property type="match status" value="1"/>
</dbReference>
<organism evidence="2 3">
    <name type="scientific">Portunus trituberculatus</name>
    <name type="common">Swimming crab</name>
    <name type="synonym">Neptunus trituberculatus</name>
    <dbReference type="NCBI Taxonomy" id="210409"/>
    <lineage>
        <taxon>Eukaryota</taxon>
        <taxon>Metazoa</taxon>
        <taxon>Ecdysozoa</taxon>
        <taxon>Arthropoda</taxon>
        <taxon>Crustacea</taxon>
        <taxon>Multicrustacea</taxon>
        <taxon>Malacostraca</taxon>
        <taxon>Eumalacostraca</taxon>
        <taxon>Eucarida</taxon>
        <taxon>Decapoda</taxon>
        <taxon>Pleocyemata</taxon>
        <taxon>Brachyura</taxon>
        <taxon>Eubrachyura</taxon>
        <taxon>Portunoidea</taxon>
        <taxon>Portunidae</taxon>
        <taxon>Portuninae</taxon>
        <taxon>Portunus</taxon>
    </lineage>
</organism>
<keyword evidence="3" id="KW-1185">Reference proteome</keyword>